<keyword evidence="4" id="KW-1185">Reference proteome</keyword>
<dbReference type="Gene3D" id="3.30.1050.10">
    <property type="entry name" value="SCP2 sterol-binding domain"/>
    <property type="match status" value="1"/>
</dbReference>
<dbReference type="Proteomes" id="UP001320460">
    <property type="component" value="Chromosome"/>
</dbReference>
<evidence type="ECO:0000256" key="1">
    <source>
        <dbReference type="HAMAP-Rule" id="MF_02231"/>
    </source>
</evidence>
<dbReference type="PANTHER" id="PTHR10094:SF25">
    <property type="entry name" value="SCP2 STEROL-BINDING DOMAIN-CONTAINING PROTEIN 1"/>
    <property type="match status" value="1"/>
</dbReference>
<dbReference type="PIRSF" id="PIRSF025550">
    <property type="entry name" value="UCP025550_lpd_carrier"/>
    <property type="match status" value="1"/>
</dbReference>
<gene>
    <name evidence="1" type="primary">ubiT</name>
    <name evidence="3" type="ORF">PDTA9734_06140</name>
</gene>
<evidence type="ECO:0000313" key="4">
    <source>
        <dbReference type="Proteomes" id="UP001320460"/>
    </source>
</evidence>
<comment type="similarity">
    <text evidence="1">Belongs to the UbiT family.</text>
</comment>
<dbReference type="Pfam" id="PF02036">
    <property type="entry name" value="SCP2"/>
    <property type="match status" value="1"/>
</dbReference>
<comment type="function">
    <text evidence="1">Required for O(2)-independent ubiquinone (coenzyme Q) biosynthesis. Likely functions as an accessory factor.</text>
</comment>
<protein>
    <recommendedName>
        <fullName evidence="1">Ubiquinone biosynthesis accessory factor UbiT</fullName>
    </recommendedName>
</protein>
<organism evidence="3 4">
    <name type="scientific">Phytobacter diazotrophicus</name>
    <dbReference type="NCBI Taxonomy" id="395631"/>
    <lineage>
        <taxon>Bacteria</taxon>
        <taxon>Pseudomonadati</taxon>
        <taxon>Pseudomonadota</taxon>
        <taxon>Gammaproteobacteria</taxon>
        <taxon>Enterobacterales</taxon>
        <taxon>Enterobacteriaceae</taxon>
        <taxon>Phytobacter</taxon>
    </lineage>
</organism>
<dbReference type="EMBL" id="AP025334">
    <property type="protein sequence ID" value="BDD49127.1"/>
    <property type="molecule type" value="Genomic_DNA"/>
</dbReference>
<name>A0ABM7VQ39_9ENTR</name>
<accession>A0ABM7VQ39</accession>
<dbReference type="PANTHER" id="PTHR10094">
    <property type="entry name" value="STEROL CARRIER PROTEIN 2 SCP-2 FAMILY PROTEIN"/>
    <property type="match status" value="1"/>
</dbReference>
<keyword evidence="1" id="KW-0831">Ubiquinone biosynthesis</keyword>
<dbReference type="InterPro" id="IPR036527">
    <property type="entry name" value="SCP2_sterol-bd_dom_sf"/>
</dbReference>
<dbReference type="InterPro" id="IPR003033">
    <property type="entry name" value="SCP2_sterol-bd_dom"/>
</dbReference>
<evidence type="ECO:0000259" key="2">
    <source>
        <dbReference type="Pfam" id="PF02036"/>
    </source>
</evidence>
<dbReference type="SUPFAM" id="SSF55718">
    <property type="entry name" value="SCP-like"/>
    <property type="match status" value="1"/>
</dbReference>
<evidence type="ECO:0000313" key="3">
    <source>
        <dbReference type="EMBL" id="BDD49127.1"/>
    </source>
</evidence>
<sequence>MLVLEKLRSRLVHVGPSLLSVPVKLTPFAIKRQVLEQVLCWQFQQALADGELEFLEGRWLSIQVRDIGLTWYTSVENSRLIVRESAVADVSFSADASDLLMIAARKQDPDTLFFQRRLVIEGDTELGLYVKNLMDAIELEQMPKALRIMLLQLADFVEAGLQAPDSTPQSSVGEPC</sequence>
<dbReference type="InterPro" id="IPR016830">
    <property type="entry name" value="UbiT"/>
</dbReference>
<feature type="domain" description="SCP2" evidence="2">
    <location>
        <begin position="44"/>
        <end position="135"/>
    </location>
</feature>
<dbReference type="HAMAP" id="MF_02231">
    <property type="entry name" value="UbiT"/>
    <property type="match status" value="1"/>
</dbReference>
<proteinExistence type="inferred from homology"/>
<reference evidence="3 4" key="1">
    <citation type="submission" date="2021-12" db="EMBL/GenBank/DDBJ databases">
        <title>Complete genome sequence of Phytobacter diazotrophicus TA9734.</title>
        <authorList>
            <person name="Kubota H."/>
            <person name="Nakayama Y."/>
            <person name="Ariyoshi T."/>
        </authorList>
    </citation>
    <scope>NUCLEOTIDE SEQUENCE [LARGE SCALE GENOMIC DNA]</scope>
    <source>
        <strain evidence="3 4">TA9734</strain>
    </source>
</reference>
<comment type="pathway">
    <text evidence="1">Cofactor biosynthesis; ubiquinone biosynthesis.</text>
</comment>